<gene>
    <name evidence="3" type="ORF">GCM10011506_00100</name>
</gene>
<organism evidence="3 4">
    <name type="scientific">Marivirga lumbricoides</name>
    <dbReference type="NCBI Taxonomy" id="1046115"/>
    <lineage>
        <taxon>Bacteria</taxon>
        <taxon>Pseudomonadati</taxon>
        <taxon>Bacteroidota</taxon>
        <taxon>Cytophagia</taxon>
        <taxon>Cytophagales</taxon>
        <taxon>Marivirgaceae</taxon>
        <taxon>Marivirga</taxon>
    </lineage>
</organism>
<evidence type="ECO:0008006" key="5">
    <source>
        <dbReference type="Google" id="ProtNLM"/>
    </source>
</evidence>
<dbReference type="RefSeq" id="WP_188459737.1">
    <property type="nucleotide sequence ID" value="NZ_BAABHU010000001.1"/>
</dbReference>
<dbReference type="Proteomes" id="UP000636010">
    <property type="component" value="Unassembled WGS sequence"/>
</dbReference>
<name>A0ABQ1L3K7_9BACT</name>
<dbReference type="Gene3D" id="1.10.287.1490">
    <property type="match status" value="1"/>
</dbReference>
<keyword evidence="4" id="KW-1185">Reference proteome</keyword>
<evidence type="ECO:0000313" key="3">
    <source>
        <dbReference type="EMBL" id="GGC19086.1"/>
    </source>
</evidence>
<accession>A0ABQ1L3K7</accession>
<proteinExistence type="predicted"/>
<keyword evidence="2" id="KW-0472">Membrane</keyword>
<evidence type="ECO:0000256" key="2">
    <source>
        <dbReference type="SAM" id="Phobius"/>
    </source>
</evidence>
<evidence type="ECO:0000313" key="4">
    <source>
        <dbReference type="Proteomes" id="UP000636010"/>
    </source>
</evidence>
<reference evidence="4" key="1">
    <citation type="journal article" date="2019" name="Int. J. Syst. Evol. Microbiol.">
        <title>The Global Catalogue of Microorganisms (GCM) 10K type strain sequencing project: providing services to taxonomists for standard genome sequencing and annotation.</title>
        <authorList>
            <consortium name="The Broad Institute Genomics Platform"/>
            <consortium name="The Broad Institute Genome Sequencing Center for Infectious Disease"/>
            <person name="Wu L."/>
            <person name="Ma J."/>
        </authorList>
    </citation>
    <scope>NUCLEOTIDE SEQUENCE [LARGE SCALE GENOMIC DNA]</scope>
    <source>
        <strain evidence="4">CGMCC 1.10832</strain>
    </source>
</reference>
<keyword evidence="2" id="KW-0812">Transmembrane</keyword>
<comment type="caution">
    <text evidence="3">The sequence shown here is derived from an EMBL/GenBank/DDBJ whole genome shotgun (WGS) entry which is preliminary data.</text>
</comment>
<feature type="transmembrane region" description="Helical" evidence="2">
    <location>
        <begin position="24"/>
        <end position="43"/>
    </location>
</feature>
<protein>
    <recommendedName>
        <fullName evidence="5">Chromosome segregation protein SMC</fullName>
    </recommendedName>
</protein>
<keyword evidence="1" id="KW-0175">Coiled coil</keyword>
<feature type="coiled-coil region" evidence="1">
    <location>
        <begin position="49"/>
        <end position="181"/>
    </location>
</feature>
<sequence>MATESPKNNSEEFGKTTKSSNKRAIIIAFIIIIAAVVGIKFYLDEASENESLQAELQETYGELDSISQQLDQKIAEIETLGGDVTELQLIRKNLEDEKEELRKSNNWAANQIKKYKDKVSGYEELLTLQDDKIKKLEQINEQLLTENTTLKTEKNVLNDSISDLKDRREELKSKVALASRLKAENIKVMAVNSRGKEREDEFRPRHIEQLKVTFNLAENNVAQPEGKNIILRVINPKGDILFDVATGSGSFMIEGKEMFYTAKQEILFDNTQQRLSFLYDRGEEYEEGVYQVELYADDYVIGKEKFVVK</sequence>
<evidence type="ECO:0000256" key="1">
    <source>
        <dbReference type="SAM" id="Coils"/>
    </source>
</evidence>
<dbReference type="EMBL" id="BMEC01000001">
    <property type="protein sequence ID" value="GGC19086.1"/>
    <property type="molecule type" value="Genomic_DNA"/>
</dbReference>
<keyword evidence="2" id="KW-1133">Transmembrane helix</keyword>